<dbReference type="AlphaFoldDB" id="A0A1Y1CM09"/>
<keyword evidence="1" id="KW-1133">Transmembrane helix</keyword>
<name>A0A1Y1CM09_9BACT</name>
<organism evidence="2 3">
    <name type="scientific">Labilibaculum antarcticum</name>
    <dbReference type="NCBI Taxonomy" id="1717717"/>
    <lineage>
        <taxon>Bacteria</taxon>
        <taxon>Pseudomonadati</taxon>
        <taxon>Bacteroidota</taxon>
        <taxon>Bacteroidia</taxon>
        <taxon>Marinilabiliales</taxon>
        <taxon>Marinifilaceae</taxon>
        <taxon>Labilibaculum</taxon>
    </lineage>
</organism>
<reference evidence="3" key="2">
    <citation type="journal article" date="2020" name="Antonie Van Leeuwenhoek">
        <title>Labilibaculum antarcticum sp. nov., a novel facultative anaerobic, psychrotorelant bacterium isolated from marine sediment of Antarctica.</title>
        <authorList>
            <person name="Watanabe M."/>
            <person name="Kojima H."/>
            <person name="Fukui M."/>
        </authorList>
    </citation>
    <scope>NUCLEOTIDE SEQUENCE [LARGE SCALE GENOMIC DNA]</scope>
    <source>
        <strain evidence="3">SPP2</strain>
    </source>
</reference>
<keyword evidence="1" id="KW-0472">Membrane</keyword>
<sequence length="251" mass="29794">MTPLKYLYKRKSESIVLWILTIISVFLIFKSSDDPLLPLFEGGIFESIFYQFSYGNIIIQTITLGFLVSLIFYLIVVYIPAKRKEKDVNPYVKIQCESIIFTSYAIIDDIISKSDSGYDFKNLTNEQFKEICENVNPIEHISKFHNDIGKYFDHHLGYKIYNRWIRIEEEMNNLLKLLPHIDTGILKKIYNLKNCTFRILAKDLSQVEKFQNDNLNTWSEHLYEVYTLTKDLRDYSSLYFKTDLKNDPWNK</sequence>
<feature type="transmembrane region" description="Helical" evidence="1">
    <location>
        <begin position="57"/>
        <end position="79"/>
    </location>
</feature>
<evidence type="ECO:0000313" key="2">
    <source>
        <dbReference type="EMBL" id="BAX81469.1"/>
    </source>
</evidence>
<reference evidence="2 3" key="1">
    <citation type="journal article" date="2018" name="Mar. Genomics">
        <title>Complete genome sequence of Marinifilaceae bacterium strain SPP2, isolated from the Antarctic marine sediment.</title>
        <authorList>
            <person name="Watanabe M."/>
            <person name="Kojima H."/>
            <person name="Fukui M."/>
        </authorList>
    </citation>
    <scope>NUCLEOTIDE SEQUENCE [LARGE SCALE GENOMIC DNA]</scope>
    <source>
        <strain evidence="2 3">SPP2</strain>
    </source>
</reference>
<gene>
    <name evidence="2" type="ORF">ALGA_3169</name>
</gene>
<keyword evidence="1" id="KW-0812">Transmembrane</keyword>
<keyword evidence="3" id="KW-1185">Reference proteome</keyword>
<dbReference type="EMBL" id="AP018042">
    <property type="protein sequence ID" value="BAX81469.1"/>
    <property type="molecule type" value="Genomic_DNA"/>
</dbReference>
<dbReference type="Proteomes" id="UP000218267">
    <property type="component" value="Chromosome"/>
</dbReference>
<protein>
    <submittedName>
        <fullName evidence="2">Uncharacterized protein</fullName>
    </submittedName>
</protein>
<dbReference type="OrthoDB" id="7062017at2"/>
<accession>A0A1Y1CM09</accession>
<dbReference type="KEGG" id="mbas:ALGA_3169"/>
<evidence type="ECO:0000313" key="3">
    <source>
        <dbReference type="Proteomes" id="UP000218267"/>
    </source>
</evidence>
<evidence type="ECO:0000256" key="1">
    <source>
        <dbReference type="SAM" id="Phobius"/>
    </source>
</evidence>
<dbReference type="RefSeq" id="WP_096430903.1">
    <property type="nucleotide sequence ID" value="NZ_AP018042.1"/>
</dbReference>
<proteinExistence type="predicted"/>
<feature type="transmembrane region" description="Helical" evidence="1">
    <location>
        <begin position="12"/>
        <end position="29"/>
    </location>
</feature>